<comment type="caution">
    <text evidence="2">The sequence shown here is derived from an EMBL/GenBank/DDBJ whole genome shotgun (WGS) entry which is preliminary data.</text>
</comment>
<organism evidence="2 3">
    <name type="scientific">Grimontia sedimenti</name>
    <dbReference type="NCBI Taxonomy" id="2711294"/>
    <lineage>
        <taxon>Bacteria</taxon>
        <taxon>Pseudomonadati</taxon>
        <taxon>Pseudomonadota</taxon>
        <taxon>Gammaproteobacteria</taxon>
        <taxon>Vibrionales</taxon>
        <taxon>Vibrionaceae</taxon>
        <taxon>Grimontia</taxon>
    </lineage>
</organism>
<keyword evidence="3" id="KW-1185">Reference proteome</keyword>
<feature type="transmembrane region" description="Helical" evidence="1">
    <location>
        <begin position="47"/>
        <end position="65"/>
    </location>
</feature>
<name>A0A6M1RI33_9GAMM</name>
<evidence type="ECO:0000256" key="1">
    <source>
        <dbReference type="SAM" id="Phobius"/>
    </source>
</evidence>
<reference evidence="2 3" key="1">
    <citation type="submission" date="2020-02" db="EMBL/GenBank/DDBJ databases">
        <title>The draft genome of Grimontia sedimenta sp. nov., isolated from benthic sediments near coral reefs south of Kuwait.</title>
        <authorList>
            <person name="Mahmoud H.M."/>
            <person name="Jose L."/>
            <person name="Eapen S."/>
        </authorList>
    </citation>
    <scope>NUCLEOTIDE SEQUENCE [LARGE SCALE GENOMIC DNA]</scope>
    <source>
        <strain evidence="2 3">S25</strain>
    </source>
</reference>
<dbReference type="EMBL" id="JAALDL010000003">
    <property type="protein sequence ID" value="NGN97278.1"/>
    <property type="molecule type" value="Genomic_DNA"/>
</dbReference>
<evidence type="ECO:0000313" key="3">
    <source>
        <dbReference type="Proteomes" id="UP000473008"/>
    </source>
</evidence>
<dbReference type="RefSeq" id="WP_165012279.1">
    <property type="nucleotide sequence ID" value="NZ_JAALDL010000003.1"/>
</dbReference>
<sequence length="67" mass="6940">MMTSTKVSIGSAIAWFLLNIIASGSAPTGLGDPDFKEKVSTAASLQGLGNIFLIIAIIAIIITGYKK</sequence>
<gene>
    <name evidence="2" type="ORF">G5S52_06275</name>
</gene>
<dbReference type="Proteomes" id="UP000473008">
    <property type="component" value="Unassembled WGS sequence"/>
</dbReference>
<keyword evidence="1" id="KW-0812">Transmembrane</keyword>
<accession>A0A6M1RI33</accession>
<evidence type="ECO:0000313" key="2">
    <source>
        <dbReference type="EMBL" id="NGN97278.1"/>
    </source>
</evidence>
<proteinExistence type="predicted"/>
<protein>
    <submittedName>
        <fullName evidence="2">Uncharacterized protein</fullName>
    </submittedName>
</protein>
<keyword evidence="1" id="KW-1133">Transmembrane helix</keyword>
<dbReference type="AlphaFoldDB" id="A0A6M1RI33"/>
<keyword evidence="1" id="KW-0472">Membrane</keyword>